<feature type="disulfide bond" evidence="1">
    <location>
        <begin position="213"/>
        <end position="222"/>
    </location>
</feature>
<organism evidence="3 4">
    <name type="scientific">Sinanodonta woodiana</name>
    <name type="common">Chinese pond mussel</name>
    <name type="synonym">Anodonta woodiana</name>
    <dbReference type="NCBI Taxonomy" id="1069815"/>
    <lineage>
        <taxon>Eukaryota</taxon>
        <taxon>Metazoa</taxon>
        <taxon>Spiralia</taxon>
        <taxon>Lophotrochozoa</taxon>
        <taxon>Mollusca</taxon>
        <taxon>Bivalvia</taxon>
        <taxon>Autobranchia</taxon>
        <taxon>Heteroconchia</taxon>
        <taxon>Palaeoheterodonta</taxon>
        <taxon>Unionida</taxon>
        <taxon>Unionoidea</taxon>
        <taxon>Unionidae</taxon>
        <taxon>Unioninae</taxon>
        <taxon>Sinanodonta</taxon>
    </lineage>
</organism>
<dbReference type="Proteomes" id="UP001634394">
    <property type="component" value="Unassembled WGS sequence"/>
</dbReference>
<dbReference type="PROSITE" id="PS50026">
    <property type="entry name" value="EGF_3"/>
    <property type="match status" value="1"/>
</dbReference>
<comment type="caution">
    <text evidence="1">Lacks conserved residue(s) required for the propagation of feature annotation.</text>
</comment>
<keyword evidence="1" id="KW-1015">Disulfide bond</keyword>
<gene>
    <name evidence="3" type="ORF">ACJMK2_036796</name>
</gene>
<keyword evidence="1" id="KW-0245">EGF-like domain</keyword>
<evidence type="ECO:0000256" key="1">
    <source>
        <dbReference type="PROSITE-ProRule" id="PRU00076"/>
    </source>
</evidence>
<dbReference type="PROSITE" id="PS00022">
    <property type="entry name" value="EGF_1"/>
    <property type="match status" value="1"/>
</dbReference>
<dbReference type="InterPro" id="IPR000742">
    <property type="entry name" value="EGF"/>
</dbReference>
<feature type="non-terminal residue" evidence="3">
    <location>
        <position position="224"/>
    </location>
</feature>
<comment type="caution">
    <text evidence="3">The sequence shown here is derived from an EMBL/GenBank/DDBJ whole genome shotgun (WGS) entry which is preliminary data.</text>
</comment>
<dbReference type="EMBL" id="JBJQND010000006">
    <property type="protein sequence ID" value="KAL3873706.1"/>
    <property type="molecule type" value="Genomic_DNA"/>
</dbReference>
<sequence length="224" mass="24652">GVMQIPAQTMGFAQQVVYATVVLDMRGLRIVTLVAFVEPTFADGSTITCYNGERCEFSVFVAGGSNPAVDVQYISDGLESLLNVSKPVKVQYVLGIQNMFDSLVSIEAFPGKSYLGHQYICLEAHASHTVVASAKVYVQPVITRTADCFTDVSFSFHNEGNRTMCLKADDTDGEKRCFIIDVIDPNKDPCQPSLCKNNGRCLKQLYSTIYCICGEEYTGQFCEK</sequence>
<evidence type="ECO:0000313" key="4">
    <source>
        <dbReference type="Proteomes" id="UP001634394"/>
    </source>
</evidence>
<feature type="non-terminal residue" evidence="3">
    <location>
        <position position="1"/>
    </location>
</feature>
<dbReference type="SUPFAM" id="SSF57196">
    <property type="entry name" value="EGF/Laminin"/>
    <property type="match status" value="1"/>
</dbReference>
<feature type="domain" description="EGF-like" evidence="2">
    <location>
        <begin position="186"/>
        <end position="223"/>
    </location>
</feature>
<reference evidence="3 4" key="1">
    <citation type="submission" date="2024-11" db="EMBL/GenBank/DDBJ databases">
        <title>Chromosome-level genome assembly of the freshwater bivalve Anodonta woodiana.</title>
        <authorList>
            <person name="Chen X."/>
        </authorList>
    </citation>
    <scope>NUCLEOTIDE SEQUENCE [LARGE SCALE GENOMIC DNA]</scope>
    <source>
        <strain evidence="3">MN2024</strain>
        <tissue evidence="3">Gills</tissue>
    </source>
</reference>
<proteinExistence type="predicted"/>
<keyword evidence="4" id="KW-1185">Reference proteome</keyword>
<evidence type="ECO:0000313" key="3">
    <source>
        <dbReference type="EMBL" id="KAL3873706.1"/>
    </source>
</evidence>
<protein>
    <recommendedName>
        <fullName evidence="2">EGF-like domain-containing protein</fullName>
    </recommendedName>
</protein>
<dbReference type="AlphaFoldDB" id="A0ABD3WJK4"/>
<accession>A0ABD3WJK4</accession>
<evidence type="ECO:0000259" key="2">
    <source>
        <dbReference type="PROSITE" id="PS50026"/>
    </source>
</evidence>
<name>A0ABD3WJK4_SINWO</name>
<dbReference type="Gene3D" id="2.10.25.10">
    <property type="entry name" value="Laminin"/>
    <property type="match status" value="1"/>
</dbReference>